<accession>A0A1I2NDU3</accession>
<protein>
    <submittedName>
        <fullName evidence="2">Uncharacterized protein</fullName>
    </submittedName>
</protein>
<dbReference type="EMBL" id="FOOY01000003">
    <property type="protein sequence ID" value="SFF99877.1"/>
    <property type="molecule type" value="Genomic_DNA"/>
</dbReference>
<gene>
    <name evidence="2" type="ORF">SAMN02982927_00344</name>
</gene>
<feature type="transmembrane region" description="Helical" evidence="1">
    <location>
        <begin position="18"/>
        <end position="36"/>
    </location>
</feature>
<dbReference type="Proteomes" id="UP000198752">
    <property type="component" value="Unassembled WGS sequence"/>
</dbReference>
<evidence type="ECO:0000313" key="2">
    <source>
        <dbReference type="EMBL" id="SFF99877.1"/>
    </source>
</evidence>
<dbReference type="AlphaFoldDB" id="A0A1I2NDU3"/>
<name>A0A1I2NDU3_9BACL</name>
<keyword evidence="1" id="KW-1133">Transmembrane helix</keyword>
<sequence length="72" mass="8355">MPRLISIQLKMATTKFHLLGWLILIVCSPLVQFLIIRQGYQYFKPVEVFQNTVSGLIALLRLGKRHAHSFLF</sequence>
<keyword evidence="3" id="KW-1185">Reference proteome</keyword>
<reference evidence="3" key="1">
    <citation type="submission" date="2016-10" db="EMBL/GenBank/DDBJ databases">
        <authorList>
            <person name="Varghese N."/>
            <person name="Submissions S."/>
        </authorList>
    </citation>
    <scope>NUCLEOTIDE SEQUENCE [LARGE SCALE GENOMIC DNA]</scope>
    <source>
        <strain evidence="3">ATCC 700379</strain>
    </source>
</reference>
<evidence type="ECO:0000256" key="1">
    <source>
        <dbReference type="SAM" id="Phobius"/>
    </source>
</evidence>
<keyword evidence="1" id="KW-0812">Transmembrane</keyword>
<proteinExistence type="predicted"/>
<keyword evidence="1" id="KW-0472">Membrane</keyword>
<evidence type="ECO:0000313" key="3">
    <source>
        <dbReference type="Proteomes" id="UP000198752"/>
    </source>
</evidence>
<organism evidence="2 3">
    <name type="scientific">Sporolactobacillus nakayamae</name>
    <dbReference type="NCBI Taxonomy" id="269670"/>
    <lineage>
        <taxon>Bacteria</taxon>
        <taxon>Bacillati</taxon>
        <taxon>Bacillota</taxon>
        <taxon>Bacilli</taxon>
        <taxon>Bacillales</taxon>
        <taxon>Sporolactobacillaceae</taxon>
        <taxon>Sporolactobacillus</taxon>
    </lineage>
</organism>